<dbReference type="EMBL" id="CP001958">
    <property type="protein sequence ID" value="ADG96555.1"/>
    <property type="molecule type" value="Genomic_DNA"/>
</dbReference>
<accession>D6Z9M8</accession>
<evidence type="ECO:0000313" key="2">
    <source>
        <dbReference type="Proteomes" id="UP000002247"/>
    </source>
</evidence>
<reference evidence="1 2" key="1">
    <citation type="journal article" date="2010" name="Stand. Genomic Sci.">
        <title>Complete genome sequence of Segniliparus rotundus type strain (CDC 1076).</title>
        <authorList>
            <person name="Sikorski J."/>
            <person name="Lapidus A."/>
            <person name="Copeland A."/>
            <person name="Misra M."/>
            <person name="Glavina Del Rio T."/>
            <person name="Nolan M."/>
            <person name="Lucas S."/>
            <person name="Chen F."/>
            <person name="Tice H."/>
            <person name="Cheng J.F."/>
            <person name="Jando M."/>
            <person name="Schneider S."/>
            <person name="Bruce D."/>
            <person name="Goodwin L."/>
            <person name="Pitluck S."/>
            <person name="Liolios K."/>
            <person name="Mikhailova N."/>
            <person name="Pati A."/>
            <person name="Ivanova N."/>
            <person name="Mavromatis K."/>
            <person name="Chen A."/>
            <person name="Palaniappan K."/>
            <person name="Chertkov O."/>
            <person name="Land M."/>
            <person name="Hauser L."/>
            <person name="Chang Y.J."/>
            <person name="Jeffries C.D."/>
            <person name="Brettin T."/>
            <person name="Detter J.C."/>
            <person name="Han C."/>
            <person name="Rohde M."/>
            <person name="Goker M."/>
            <person name="Bristow J."/>
            <person name="Eisen J.A."/>
            <person name="Markowitz V."/>
            <person name="Hugenholtz P."/>
            <person name="Kyrpides N.C."/>
            <person name="Klenk H.P."/>
        </authorList>
    </citation>
    <scope>NUCLEOTIDE SEQUENCE [LARGE SCALE GENOMIC DNA]</scope>
    <source>
        <strain evidence="2">ATCC BAA-972 / CDC 1076 / CIP 108378 / DSM 44985 / JCM 13578</strain>
    </source>
</reference>
<dbReference type="RefSeq" id="WP_013137011.1">
    <property type="nucleotide sequence ID" value="NC_014168.1"/>
</dbReference>
<protein>
    <submittedName>
        <fullName evidence="1">Uncharacterized protein</fullName>
    </submittedName>
</protein>
<keyword evidence="2" id="KW-1185">Reference proteome</keyword>
<proteinExistence type="predicted"/>
<dbReference type="KEGG" id="srt:Srot_0062"/>
<evidence type="ECO:0000313" key="1">
    <source>
        <dbReference type="EMBL" id="ADG96555.1"/>
    </source>
</evidence>
<gene>
    <name evidence="1" type="ordered locus">Srot_0062</name>
</gene>
<dbReference type="Proteomes" id="UP000002247">
    <property type="component" value="Chromosome"/>
</dbReference>
<name>D6Z9M8_SEGRD</name>
<dbReference type="STRING" id="640132.Srot_0062"/>
<dbReference type="OrthoDB" id="5196675at2"/>
<dbReference type="HOGENOM" id="CLU_2481530_0_0_11"/>
<organism evidence="1 2">
    <name type="scientific">Segniliparus rotundus (strain ATCC BAA-972 / CDC 1076 / CIP 108378 / DSM 44985 / JCM 13578)</name>
    <dbReference type="NCBI Taxonomy" id="640132"/>
    <lineage>
        <taxon>Bacteria</taxon>
        <taxon>Bacillati</taxon>
        <taxon>Actinomycetota</taxon>
        <taxon>Actinomycetes</taxon>
        <taxon>Mycobacteriales</taxon>
        <taxon>Segniliparaceae</taxon>
        <taxon>Segniliparus</taxon>
    </lineage>
</organism>
<sequence>MSRGSSRHQVLGPVARAVETGSEIDRLNALQARLAGAIDDEGTPPRDLAALTRRLQDVSERLDSLMSEKAEQVAAIVEDERWDGSAI</sequence>
<dbReference type="AlphaFoldDB" id="D6Z9M8"/>